<evidence type="ECO:0000313" key="2">
    <source>
        <dbReference type="EMBL" id="VBB31322.1"/>
    </source>
</evidence>
<evidence type="ECO:0000313" key="3">
    <source>
        <dbReference type="Proteomes" id="UP000276991"/>
    </source>
</evidence>
<organism evidence="2 3">
    <name type="scientific">Acanthocheilonema viteae</name>
    <name type="common">Filarial nematode worm</name>
    <name type="synonym">Dipetalonema viteae</name>
    <dbReference type="NCBI Taxonomy" id="6277"/>
    <lineage>
        <taxon>Eukaryota</taxon>
        <taxon>Metazoa</taxon>
        <taxon>Ecdysozoa</taxon>
        <taxon>Nematoda</taxon>
        <taxon>Chromadorea</taxon>
        <taxon>Rhabditida</taxon>
        <taxon>Spirurina</taxon>
        <taxon>Spiruromorpha</taxon>
        <taxon>Filarioidea</taxon>
        <taxon>Onchocercidae</taxon>
        <taxon>Acanthocheilonema</taxon>
    </lineage>
</organism>
<evidence type="ECO:0000256" key="1">
    <source>
        <dbReference type="SAM" id="MobiDB-lite"/>
    </source>
</evidence>
<reference evidence="2 3" key="1">
    <citation type="submission" date="2018-08" db="EMBL/GenBank/DDBJ databases">
        <authorList>
            <person name="Laetsch R D."/>
            <person name="Stevens L."/>
            <person name="Kumar S."/>
            <person name="Blaxter L. M."/>
        </authorList>
    </citation>
    <scope>NUCLEOTIDE SEQUENCE [LARGE SCALE GENOMIC DNA]</scope>
</reference>
<accession>A0A498SHP7</accession>
<name>A0A498SHP7_ACAVI</name>
<protein>
    <submittedName>
        <fullName evidence="2">Uncharacterized protein</fullName>
    </submittedName>
</protein>
<feature type="compositionally biased region" description="Pro residues" evidence="1">
    <location>
        <begin position="110"/>
        <end position="120"/>
    </location>
</feature>
<proteinExistence type="predicted"/>
<keyword evidence="3" id="KW-1185">Reference proteome</keyword>
<dbReference type="AlphaFoldDB" id="A0A498SHP7"/>
<gene>
    <name evidence="2" type="ORF">NAV_LOCUS6113</name>
</gene>
<dbReference type="EMBL" id="UPTC01001188">
    <property type="protein sequence ID" value="VBB31322.1"/>
    <property type="molecule type" value="Genomic_DNA"/>
</dbReference>
<sequence length="129" mass="14995">MIIFVQSLPSSANSCCCKAPEPSGLVPFFSPFPTLDELDELLAYAKVLMGFSRLSSWAEKRGMLQVQMWWRMRRMWRRMHMWMQTKVNMCSYRSFQTDIAPPSYKLPPPPAYQPAPPAYQPAPYVGKRR</sequence>
<dbReference type="Proteomes" id="UP000276991">
    <property type="component" value="Unassembled WGS sequence"/>
</dbReference>
<feature type="region of interest" description="Disordered" evidence="1">
    <location>
        <begin position="110"/>
        <end position="129"/>
    </location>
</feature>